<feature type="region of interest" description="Disordered" evidence="1">
    <location>
        <begin position="1"/>
        <end position="26"/>
    </location>
</feature>
<keyword evidence="3" id="KW-1185">Reference proteome</keyword>
<reference evidence="3" key="1">
    <citation type="journal article" date="2019" name="Int. J. Syst. Evol. Microbiol.">
        <title>The Global Catalogue of Microorganisms (GCM) 10K type strain sequencing project: providing services to taxonomists for standard genome sequencing and annotation.</title>
        <authorList>
            <consortium name="The Broad Institute Genomics Platform"/>
            <consortium name="The Broad Institute Genome Sequencing Center for Infectious Disease"/>
            <person name="Wu L."/>
            <person name="Ma J."/>
        </authorList>
    </citation>
    <scope>NUCLEOTIDE SEQUENCE [LARGE SCALE GENOMIC DNA]</scope>
    <source>
        <strain evidence="3">KCTC 42911</strain>
    </source>
</reference>
<organism evidence="2 3">
    <name type="scientific">Lutimaribacter marinistellae</name>
    <dbReference type="NCBI Taxonomy" id="1820329"/>
    <lineage>
        <taxon>Bacteria</taxon>
        <taxon>Pseudomonadati</taxon>
        <taxon>Pseudomonadota</taxon>
        <taxon>Alphaproteobacteria</taxon>
        <taxon>Rhodobacterales</taxon>
        <taxon>Roseobacteraceae</taxon>
        <taxon>Lutimaribacter</taxon>
    </lineage>
</organism>
<name>A0ABV7TKF8_9RHOB</name>
<protein>
    <submittedName>
        <fullName evidence="2">Uncharacterized protein</fullName>
    </submittedName>
</protein>
<proteinExistence type="predicted"/>
<feature type="compositionally biased region" description="Low complexity" evidence="1">
    <location>
        <begin position="690"/>
        <end position="699"/>
    </location>
</feature>
<dbReference type="EMBL" id="JBHRXI010000019">
    <property type="protein sequence ID" value="MFC3615771.1"/>
    <property type="molecule type" value="Genomic_DNA"/>
</dbReference>
<comment type="caution">
    <text evidence="2">The sequence shown here is derived from an EMBL/GenBank/DDBJ whole genome shotgun (WGS) entry which is preliminary data.</text>
</comment>
<accession>A0ABV7TKF8</accession>
<evidence type="ECO:0000313" key="3">
    <source>
        <dbReference type="Proteomes" id="UP001595629"/>
    </source>
</evidence>
<feature type="compositionally biased region" description="Acidic residues" evidence="1">
    <location>
        <begin position="677"/>
        <end position="689"/>
    </location>
</feature>
<evidence type="ECO:0000256" key="1">
    <source>
        <dbReference type="SAM" id="MobiDB-lite"/>
    </source>
</evidence>
<gene>
    <name evidence="2" type="ORF">ACFORG_18605</name>
</gene>
<dbReference type="Proteomes" id="UP001595629">
    <property type="component" value="Unassembled WGS sequence"/>
</dbReference>
<feature type="non-terminal residue" evidence="2">
    <location>
        <position position="699"/>
    </location>
</feature>
<evidence type="ECO:0000313" key="2">
    <source>
        <dbReference type="EMBL" id="MFC3615771.1"/>
    </source>
</evidence>
<feature type="compositionally biased region" description="Low complexity" evidence="1">
    <location>
        <begin position="17"/>
        <end position="26"/>
    </location>
</feature>
<feature type="region of interest" description="Disordered" evidence="1">
    <location>
        <begin position="677"/>
        <end position="699"/>
    </location>
</feature>
<sequence length="699" mass="70118">PITLTLNTQTDEDQDPATDTPTDGTATATRQIEIGATEDITLSAPARLTAAEDDGVANSTQGVAVDLGIEIDITDADGSETADPSDPRFAAVVTVRLAGLPAGATVNGGTLAGELWTGTVAEANALVLGLPGDYNGAILSKIEVRTPEGVESSSQGIVITPTPDIEIDGTVVTDETDAPVELLLSAFISVLVSDPDEAVTALSFALPGLPAGTAATDGTGAPAGRFDTAPDGTVTFRFDWAAGDTTDPGDVRLILPADFSTESPATTLAATLEVTTTDGTANGTVPVVVHQEGDLAIADATLALAETDDVVTFRPADSVLPAATDLDGSEAVALVAVVFTGLPPGARISEDGGASFTPAPASGPAFLGTLAAYRQLLIELPRDFSTANPASTLYADIGAITDEGGLGLARLDVTLAFEPDVTLAAPARLTAIEDGDGIDGQGVTVALGIAVAATDADGSEDTTTVEIAFAPGALPTGATFSTGSFETATGLWTGSMAAARALAMTLPGDWSGTLDWTVTAIGPEARVATDQTLLVRPAGDLELAADELVTAETDAPVTLTPSDAWTVGTSDSDGSEAVTGVVLTLQGLPPGVTSAGVPAATIAYDPAAGGTLTFTGTLAQYQALSLTLPTDYSTESPDADGLTLAGTLRAATNEDATGAAIPLSLRVTPEGDVTIDDSLPDTVPDETDDPTPLVPAELL</sequence>
<feature type="non-terminal residue" evidence="2">
    <location>
        <position position="1"/>
    </location>
</feature>